<dbReference type="EMBL" id="JANPWB010000007">
    <property type="protein sequence ID" value="KAJ1171793.1"/>
    <property type="molecule type" value="Genomic_DNA"/>
</dbReference>
<dbReference type="Proteomes" id="UP001066276">
    <property type="component" value="Chromosome 4_1"/>
</dbReference>
<accession>A0AAV7T5S6</accession>
<organism evidence="2 3">
    <name type="scientific">Pleurodeles waltl</name>
    <name type="common">Iberian ribbed newt</name>
    <dbReference type="NCBI Taxonomy" id="8319"/>
    <lineage>
        <taxon>Eukaryota</taxon>
        <taxon>Metazoa</taxon>
        <taxon>Chordata</taxon>
        <taxon>Craniata</taxon>
        <taxon>Vertebrata</taxon>
        <taxon>Euteleostomi</taxon>
        <taxon>Amphibia</taxon>
        <taxon>Batrachia</taxon>
        <taxon>Caudata</taxon>
        <taxon>Salamandroidea</taxon>
        <taxon>Salamandridae</taxon>
        <taxon>Pleurodelinae</taxon>
        <taxon>Pleurodeles</taxon>
    </lineage>
</organism>
<reference evidence="2" key="1">
    <citation type="journal article" date="2022" name="bioRxiv">
        <title>Sequencing and chromosome-scale assembly of the giantPleurodeles waltlgenome.</title>
        <authorList>
            <person name="Brown T."/>
            <person name="Elewa A."/>
            <person name="Iarovenko S."/>
            <person name="Subramanian E."/>
            <person name="Araus A.J."/>
            <person name="Petzold A."/>
            <person name="Susuki M."/>
            <person name="Suzuki K.-i.T."/>
            <person name="Hayashi T."/>
            <person name="Toyoda A."/>
            <person name="Oliveira C."/>
            <person name="Osipova E."/>
            <person name="Leigh N.D."/>
            <person name="Simon A."/>
            <person name="Yun M.H."/>
        </authorList>
    </citation>
    <scope>NUCLEOTIDE SEQUENCE</scope>
    <source>
        <strain evidence="2">20211129_DDA</strain>
        <tissue evidence="2">Liver</tissue>
    </source>
</reference>
<gene>
    <name evidence="2" type="ORF">NDU88_003651</name>
</gene>
<sequence length="84" mass="9307">MFESPRGLKGTYSTLAWRTVLTSSEDLICGTEKKKEGRETLGVSGERNAGRRRPKTQGSRADRKKEKPEQSTGAREQPQGTGRV</sequence>
<keyword evidence="3" id="KW-1185">Reference proteome</keyword>
<dbReference type="AlphaFoldDB" id="A0AAV7T5S6"/>
<name>A0AAV7T5S6_PLEWA</name>
<feature type="compositionally biased region" description="Basic and acidic residues" evidence="1">
    <location>
        <begin position="60"/>
        <end position="69"/>
    </location>
</feature>
<evidence type="ECO:0000313" key="3">
    <source>
        <dbReference type="Proteomes" id="UP001066276"/>
    </source>
</evidence>
<protein>
    <submittedName>
        <fullName evidence="2">Uncharacterized protein</fullName>
    </submittedName>
</protein>
<feature type="region of interest" description="Disordered" evidence="1">
    <location>
        <begin position="32"/>
        <end position="84"/>
    </location>
</feature>
<comment type="caution">
    <text evidence="2">The sequence shown here is derived from an EMBL/GenBank/DDBJ whole genome shotgun (WGS) entry which is preliminary data.</text>
</comment>
<evidence type="ECO:0000256" key="1">
    <source>
        <dbReference type="SAM" id="MobiDB-lite"/>
    </source>
</evidence>
<feature type="compositionally biased region" description="Polar residues" evidence="1">
    <location>
        <begin position="70"/>
        <end position="84"/>
    </location>
</feature>
<evidence type="ECO:0000313" key="2">
    <source>
        <dbReference type="EMBL" id="KAJ1171793.1"/>
    </source>
</evidence>
<proteinExistence type="predicted"/>